<reference evidence="2" key="1">
    <citation type="submission" date="2016-10" db="EMBL/GenBank/DDBJ databases">
        <authorList>
            <person name="Varghese N."/>
            <person name="Submissions S."/>
        </authorList>
    </citation>
    <scope>NUCLEOTIDE SEQUENCE [LARGE SCALE GENOMIC DNA]</scope>
    <source>
        <strain evidence="2">DSM 44654</strain>
    </source>
</reference>
<dbReference type="RefSeq" id="WP_208608172.1">
    <property type="nucleotide sequence ID" value="NZ_FNUJ01000002.1"/>
</dbReference>
<accession>A0A1H5QBB0</accession>
<sequence>MGPGRFGAADAEGLDSFAEKIVPHQVVTLVIANAATERTENGAVERRIDFSRERRMLCGACGHRWKVDLDWIDRWEQATEMCPGCGMTCEHEDSPRVTVDPDDPALDDDKVSRFSWYHTSTQPDWPTKDFDPAALLTAEARIAMGGDQRVAEWAAGQRAKALHVGTYEAAVHNMLRRIDDQAEHGAQFYLYRVHLKPSVVVREGWLVDPSNFVGDVVLGEVCPPGVDVARYLNYHEDPGGLSLALGRGAIAVVQQVAVPLTEAWDGGWVRDAVAALADIPDTVAPVTGGLSRFVRPSSPRAVLCRRLGAALAGRLPVNLQGQFASAAALAEREDPILWARRTSGLFELIDDPGRVLAALDEAQDRQVGGQVIPMP</sequence>
<organism evidence="1 2">
    <name type="scientific">Amycolatopsis pretoriensis</name>
    <dbReference type="NCBI Taxonomy" id="218821"/>
    <lineage>
        <taxon>Bacteria</taxon>
        <taxon>Bacillati</taxon>
        <taxon>Actinomycetota</taxon>
        <taxon>Actinomycetes</taxon>
        <taxon>Pseudonocardiales</taxon>
        <taxon>Pseudonocardiaceae</taxon>
        <taxon>Amycolatopsis</taxon>
    </lineage>
</organism>
<keyword evidence="2" id="KW-1185">Reference proteome</keyword>
<protein>
    <submittedName>
        <fullName evidence="1">Uncharacterized protein</fullName>
    </submittedName>
</protein>
<dbReference type="AlphaFoldDB" id="A0A1H5QBB0"/>
<dbReference type="STRING" id="218821.SAMN05421837_102172"/>
<proteinExistence type="predicted"/>
<dbReference type="EMBL" id="FNUJ01000002">
    <property type="protein sequence ID" value="SEF23433.1"/>
    <property type="molecule type" value="Genomic_DNA"/>
</dbReference>
<evidence type="ECO:0000313" key="1">
    <source>
        <dbReference type="EMBL" id="SEF23433.1"/>
    </source>
</evidence>
<gene>
    <name evidence="1" type="ORF">SAMN05421837_102172</name>
</gene>
<evidence type="ECO:0000313" key="2">
    <source>
        <dbReference type="Proteomes" id="UP000198878"/>
    </source>
</evidence>
<dbReference type="Proteomes" id="UP000198878">
    <property type="component" value="Unassembled WGS sequence"/>
</dbReference>
<name>A0A1H5QBB0_9PSEU</name>